<keyword evidence="1" id="KW-0472">Membrane</keyword>
<evidence type="ECO:0000313" key="2">
    <source>
        <dbReference type="EMBL" id="UOQ65854.1"/>
    </source>
</evidence>
<protein>
    <submittedName>
        <fullName evidence="2">Uncharacterized protein</fullName>
    </submittedName>
</protein>
<dbReference type="Proteomes" id="UP000830401">
    <property type="component" value="Chromosome"/>
</dbReference>
<reference evidence="2" key="1">
    <citation type="submission" date="2022-04" db="EMBL/GenBank/DDBJ databases">
        <title>Hymenobacter sp. isolated from the air.</title>
        <authorList>
            <person name="Won M."/>
            <person name="Lee C.-M."/>
            <person name="Woen H.-Y."/>
            <person name="Kwon S.-W."/>
        </authorList>
    </citation>
    <scope>NUCLEOTIDE SEQUENCE</scope>
    <source>
        <strain evidence="2">5420S-77</strain>
    </source>
</reference>
<organism evidence="2 3">
    <name type="scientific">Hymenobacter volaticus</name>
    <dbReference type="NCBI Taxonomy" id="2932254"/>
    <lineage>
        <taxon>Bacteria</taxon>
        <taxon>Pseudomonadati</taxon>
        <taxon>Bacteroidota</taxon>
        <taxon>Cytophagia</taxon>
        <taxon>Cytophagales</taxon>
        <taxon>Hymenobacteraceae</taxon>
        <taxon>Hymenobacter</taxon>
    </lineage>
</organism>
<keyword evidence="1" id="KW-0812">Transmembrane</keyword>
<dbReference type="EMBL" id="CP095061">
    <property type="protein sequence ID" value="UOQ65854.1"/>
    <property type="molecule type" value="Genomic_DNA"/>
</dbReference>
<evidence type="ECO:0000313" key="3">
    <source>
        <dbReference type="Proteomes" id="UP000830401"/>
    </source>
</evidence>
<sequence length="207" mass="23501">MNKNNFNKAASTFTWLIALLILSVVLLIAIIAISSVGNYNVLSIEKEVSIIDIINCVISICSLAAGLFVIEIFNKRSERDKSEKDLIINLIKKLMDDTDIIYRTLQSEPVLADLNLSIKDLFTDYKFLKEVERNIANNNIVDLLEDDFVKMFRRFKSKCTRTSAKNESQDITLNGENIVFSTNALQEANIAKNNLKLVLLKSMNEYL</sequence>
<feature type="transmembrane region" description="Helical" evidence="1">
    <location>
        <begin position="48"/>
        <end position="73"/>
    </location>
</feature>
<name>A0ABY4G5F9_9BACT</name>
<gene>
    <name evidence="2" type="ORF">MUN86_20390</name>
</gene>
<feature type="transmembrane region" description="Helical" evidence="1">
    <location>
        <begin position="12"/>
        <end position="36"/>
    </location>
</feature>
<keyword evidence="1" id="KW-1133">Transmembrane helix</keyword>
<evidence type="ECO:0000256" key="1">
    <source>
        <dbReference type="SAM" id="Phobius"/>
    </source>
</evidence>
<keyword evidence="3" id="KW-1185">Reference proteome</keyword>
<dbReference type="RefSeq" id="WP_245119835.1">
    <property type="nucleotide sequence ID" value="NZ_CP095061.1"/>
</dbReference>
<accession>A0ABY4G5F9</accession>
<proteinExistence type="predicted"/>